<protein>
    <submittedName>
        <fullName evidence="3 4">Cytolethal distending toxin subunit B</fullName>
        <ecNumber evidence="3">3.1.-.-</ecNumber>
    </submittedName>
</protein>
<keyword evidence="1" id="KW-0732">Signal</keyword>
<evidence type="ECO:0000313" key="5">
    <source>
        <dbReference type="Proteomes" id="UP000048841"/>
    </source>
</evidence>
<feature type="signal peptide" evidence="1">
    <location>
        <begin position="1"/>
        <end position="21"/>
    </location>
</feature>
<dbReference type="Pfam" id="PF03372">
    <property type="entry name" value="Exo_endo_phos"/>
    <property type="match status" value="1"/>
</dbReference>
<dbReference type="InterPro" id="IPR003539">
    <property type="entry name" value="CD_toxinB"/>
</dbReference>
<dbReference type="EC" id="3.1.-.-" evidence="3"/>
<reference evidence="4 6" key="2">
    <citation type="submission" date="2021-01" db="EMBL/GenBank/DDBJ databases">
        <title>FDA dAtabase for Regulatory Grade micrObial Sequences (FDA-ARGOS): Supporting development and validation of Infectious Disease Dx tests.</title>
        <authorList>
            <person name="Blissenbach B."/>
            <person name="Krut O."/>
            <person name="Tallon L."/>
            <person name="Sadzewicz L."/>
            <person name="Zhao X."/>
            <person name="Boylan J."/>
            <person name="Ott S."/>
            <person name="Bowen H."/>
            <person name="Vavikolanu K."/>
            <person name="Mehta A."/>
            <person name="Aluvathingal J."/>
            <person name="Nadendla S."/>
            <person name="Yan Y."/>
            <person name="Sichtig H."/>
        </authorList>
    </citation>
    <scope>NUCLEOTIDE SEQUENCE [LARGE SCALE GENOMIC DNA]</scope>
    <source>
        <strain evidence="4 6">FDAARGOS_1082</strain>
    </source>
</reference>
<evidence type="ECO:0000313" key="4">
    <source>
        <dbReference type="EMBL" id="QQU46552.1"/>
    </source>
</evidence>
<keyword evidence="3" id="KW-0378">Hydrolase</keyword>
<dbReference type="CDD" id="cd09081">
    <property type="entry name" value="CdtB"/>
    <property type="match status" value="1"/>
</dbReference>
<dbReference type="KEGG" id="yet:CH48_4074"/>
<dbReference type="Gene3D" id="3.60.10.10">
    <property type="entry name" value="Endonuclease/exonuclease/phosphatase"/>
    <property type="match status" value="1"/>
</dbReference>
<dbReference type="SUPFAM" id="SSF56219">
    <property type="entry name" value="DNase I-like"/>
    <property type="match status" value="1"/>
</dbReference>
<dbReference type="InterPro" id="IPR005135">
    <property type="entry name" value="Endo/exonuclease/phosphatase"/>
</dbReference>
<dbReference type="NCBIfam" id="NF011787">
    <property type="entry name" value="PRK15251.1"/>
    <property type="match status" value="1"/>
</dbReference>
<evidence type="ECO:0000313" key="6">
    <source>
        <dbReference type="Proteomes" id="UP000595309"/>
    </source>
</evidence>
<evidence type="ECO:0000259" key="2">
    <source>
        <dbReference type="Pfam" id="PF03372"/>
    </source>
</evidence>
<organism evidence="3 5">
    <name type="scientific">Yersinia enterocolitica</name>
    <dbReference type="NCBI Taxonomy" id="630"/>
    <lineage>
        <taxon>Bacteria</taxon>
        <taxon>Pseudomonadati</taxon>
        <taxon>Pseudomonadota</taxon>
        <taxon>Gammaproteobacteria</taxon>
        <taxon>Enterobacterales</taxon>
        <taxon>Yersiniaceae</taxon>
        <taxon>Yersinia</taxon>
    </lineage>
</organism>
<gene>
    <name evidence="3" type="primary">cdtB</name>
    <name evidence="3" type="ORF">ERS137941_03258</name>
    <name evidence="4" type="ORF">I6I39_16715</name>
</gene>
<feature type="domain" description="Endonuclease/exonuclease/phosphatase" evidence="2">
    <location>
        <begin position="29"/>
        <end position="309"/>
    </location>
</feature>
<dbReference type="InterPro" id="IPR036691">
    <property type="entry name" value="Endo/exonu/phosph_ase_sf"/>
</dbReference>
<name>A0A0E1NHI8_YEREN</name>
<dbReference type="Proteomes" id="UP000595309">
    <property type="component" value="Chromosome"/>
</dbReference>
<sequence length="317" mass="34435">MNGLLKIIFYSLSSLCLVAEANVIDYKLASWNMQGAQSGSGSNSKWIAGVTGMFTRNGMDIVALQETGAVPTTANSLPVIAGQHPEIERRIPHADRQVPMTSLDGGVATPINPGQQGVIKDKVREYLWNLGSSRRASDVYIYHFDFGRQNAASRINIAIASRIRADEVIIVPPMTSGNNARPTLGIRIGNDYFFSLHAEASGSHGNNEAPQIVQFINNYMTQTVQAARPDATWIVMGDYNRSPSELANSLTALNLPPQSYEIVAPNQATQQSNNILDYAVMGNVNRGRLGMGGLAVQMLASLMGQLSDHIGVMYRLR</sequence>
<dbReference type="RefSeq" id="WP_005158128.1">
    <property type="nucleotide sequence ID" value="NZ_CGBC01000007.1"/>
</dbReference>
<dbReference type="AlphaFoldDB" id="A0A0E1NHI8"/>
<dbReference type="GeneID" id="31408744"/>
<accession>A0A0E1NHI8</accession>
<dbReference type="PATRIC" id="fig|630.129.peg.2479"/>
<evidence type="ECO:0000313" key="3">
    <source>
        <dbReference type="EMBL" id="CFQ70236.1"/>
    </source>
</evidence>
<dbReference type="OMA" id="IEEYTWN"/>
<proteinExistence type="predicted"/>
<evidence type="ECO:0000256" key="1">
    <source>
        <dbReference type="SAM" id="SignalP"/>
    </source>
</evidence>
<dbReference type="EMBL" id="CP068146">
    <property type="protein sequence ID" value="QQU46552.1"/>
    <property type="molecule type" value="Genomic_DNA"/>
</dbReference>
<dbReference type="Proteomes" id="UP000048841">
    <property type="component" value="Unassembled WGS sequence"/>
</dbReference>
<dbReference type="GO" id="GO:0016787">
    <property type="term" value="F:hydrolase activity"/>
    <property type="evidence" value="ECO:0007669"/>
    <property type="project" value="UniProtKB-KW"/>
</dbReference>
<reference evidence="3 5" key="1">
    <citation type="submission" date="2015-03" db="EMBL/GenBank/DDBJ databases">
        <authorList>
            <person name="Murphy D."/>
        </authorList>
    </citation>
    <scope>NUCLEOTIDE SEQUENCE [LARGE SCALE GENOMIC DNA]</scope>
    <source>
        <strain evidence="3 5">IP26249</strain>
    </source>
</reference>
<dbReference type="EMBL" id="CGBR01000028">
    <property type="protein sequence ID" value="CFQ70236.1"/>
    <property type="molecule type" value="Genomic_DNA"/>
</dbReference>
<feature type="chain" id="PRO_5033221617" evidence="1">
    <location>
        <begin position="22"/>
        <end position="317"/>
    </location>
</feature>